<proteinExistence type="predicted"/>
<dbReference type="Proteomes" id="UP000278351">
    <property type="component" value="Unassembled WGS sequence"/>
</dbReference>
<dbReference type="RefSeq" id="WP_123847873.1">
    <property type="nucleotide sequence ID" value="NZ_RPDH01000002.1"/>
</dbReference>
<evidence type="ECO:0000313" key="3">
    <source>
        <dbReference type="EMBL" id="RPE09981.1"/>
    </source>
</evidence>
<evidence type="ECO:0000259" key="2">
    <source>
        <dbReference type="Pfam" id="PF01370"/>
    </source>
</evidence>
<dbReference type="AlphaFoldDB" id="A0A3N4PXW5"/>
<dbReference type="GO" id="GO:0016020">
    <property type="term" value="C:membrane"/>
    <property type="evidence" value="ECO:0007669"/>
    <property type="project" value="UniProtKB-SubCell"/>
</dbReference>
<sequence>MQLKVIITGATGMVGEGVLQECLQNTAVEKVLLVNRKPSGVSHPKVEEIIHGDFNDITAIADRLKGYNACFFCAGVSSVGMKEEKYTAVTYTLTIHFAEQLAAINPDMTFCYVSGAGTDSSGKGRLMWARVKGRTENDLMRLSFKGVYNFRPAFMKSFKGAKNTPGIYAILMPFYPFFRWLMPKYFITLSELGKAMISVSQKGYDKKVLEVPDIVNLAAN</sequence>
<dbReference type="InterPro" id="IPR001509">
    <property type="entry name" value="Epimerase_deHydtase"/>
</dbReference>
<dbReference type="OrthoDB" id="9798632at2"/>
<keyword evidence="4" id="KW-1185">Reference proteome</keyword>
<reference evidence="3 4" key="1">
    <citation type="submission" date="2018-11" db="EMBL/GenBank/DDBJ databases">
        <title>Chitinophaga lutea sp.nov., isolate from arsenic contaminated soil.</title>
        <authorList>
            <person name="Zong Y."/>
        </authorList>
    </citation>
    <scope>NUCLEOTIDE SEQUENCE [LARGE SCALE GENOMIC DNA]</scope>
    <source>
        <strain evidence="3 4">ZY74</strain>
    </source>
</reference>
<dbReference type="Pfam" id="PF01370">
    <property type="entry name" value="Epimerase"/>
    <property type="match status" value="1"/>
</dbReference>
<protein>
    <submittedName>
        <fullName evidence="3">NAD-dependent epimerase/dehydratase family protein</fullName>
    </submittedName>
</protein>
<name>A0A3N4PXW5_9BACT</name>
<feature type="domain" description="NAD-dependent epimerase/dehydratase" evidence="2">
    <location>
        <begin position="5"/>
        <end position="105"/>
    </location>
</feature>
<dbReference type="InterPro" id="IPR036291">
    <property type="entry name" value="NAD(P)-bd_dom_sf"/>
</dbReference>
<accession>A0A3N4PXW5</accession>
<evidence type="ECO:0000256" key="1">
    <source>
        <dbReference type="ARBA" id="ARBA00004370"/>
    </source>
</evidence>
<dbReference type="EMBL" id="RPDH01000002">
    <property type="protein sequence ID" value="RPE09981.1"/>
    <property type="molecule type" value="Genomic_DNA"/>
</dbReference>
<dbReference type="Gene3D" id="3.40.50.720">
    <property type="entry name" value="NAD(P)-binding Rossmann-like Domain"/>
    <property type="match status" value="1"/>
</dbReference>
<gene>
    <name evidence="3" type="ORF">EGT74_17790</name>
</gene>
<dbReference type="PANTHER" id="PTHR14097">
    <property type="entry name" value="OXIDOREDUCTASE HTATIP2"/>
    <property type="match status" value="1"/>
</dbReference>
<dbReference type="SUPFAM" id="SSF51735">
    <property type="entry name" value="NAD(P)-binding Rossmann-fold domains"/>
    <property type="match status" value="1"/>
</dbReference>
<dbReference type="PANTHER" id="PTHR14097:SF8">
    <property type="entry name" value="NAD(P)-BINDING DOMAIN-CONTAINING PROTEIN"/>
    <property type="match status" value="1"/>
</dbReference>
<organism evidence="3 4">
    <name type="scientific">Chitinophaga lutea</name>
    <dbReference type="NCBI Taxonomy" id="2488634"/>
    <lineage>
        <taxon>Bacteria</taxon>
        <taxon>Pseudomonadati</taxon>
        <taxon>Bacteroidota</taxon>
        <taxon>Chitinophagia</taxon>
        <taxon>Chitinophagales</taxon>
        <taxon>Chitinophagaceae</taxon>
        <taxon>Chitinophaga</taxon>
    </lineage>
</organism>
<comment type="subcellular location">
    <subcellularLocation>
        <location evidence="1">Membrane</location>
    </subcellularLocation>
</comment>
<comment type="caution">
    <text evidence="3">The sequence shown here is derived from an EMBL/GenBank/DDBJ whole genome shotgun (WGS) entry which is preliminary data.</text>
</comment>
<evidence type="ECO:0000313" key="4">
    <source>
        <dbReference type="Proteomes" id="UP000278351"/>
    </source>
</evidence>